<accession>A0A177EHH2</accession>
<sequence length="149" mass="17250">MHIWNRVCSLAKKKSISVKKVLWISVCRLNELDAGSVCPGVKLLSLEENTEGPTSYNTFFELGMKWALSGGEETQKIKSIWVSSTEALLNTNKKQKYKDMVKLVSESKKWLPIFQQRKLYIYGRLVLIPRAGIYPNQFEWHTSRDRPWG</sequence>
<dbReference type="EMBL" id="LTDL01000021">
    <property type="protein sequence ID" value="OAG31156.1"/>
    <property type="molecule type" value="Genomic_DNA"/>
</dbReference>
<evidence type="ECO:0000313" key="1">
    <source>
        <dbReference type="EMBL" id="OAG31156.1"/>
    </source>
</evidence>
<evidence type="ECO:0000313" key="2">
    <source>
        <dbReference type="Proteomes" id="UP000185944"/>
    </source>
</evidence>
<gene>
    <name evidence="1" type="ORF">NEDG_01569</name>
</gene>
<protein>
    <submittedName>
        <fullName evidence="1">Uncharacterized protein</fullName>
    </submittedName>
</protein>
<comment type="caution">
    <text evidence="1">The sequence shown here is derived from an EMBL/GenBank/DDBJ whole genome shotgun (WGS) entry which is preliminary data.</text>
</comment>
<dbReference type="AlphaFoldDB" id="A0A177EHH2"/>
<dbReference type="GeneID" id="93647919"/>
<dbReference type="RefSeq" id="XP_067544877.1">
    <property type="nucleotide sequence ID" value="XM_067688987.1"/>
</dbReference>
<proteinExistence type="predicted"/>
<dbReference type="Proteomes" id="UP000185944">
    <property type="component" value="Unassembled WGS sequence"/>
</dbReference>
<name>A0A177EHH2_9MICR</name>
<keyword evidence="2" id="KW-1185">Reference proteome</keyword>
<dbReference type="VEuPathDB" id="MicrosporidiaDB:NEDG_01569"/>
<organism evidence="1 2">
    <name type="scientific">Nematocida displodere</name>
    <dbReference type="NCBI Taxonomy" id="1805483"/>
    <lineage>
        <taxon>Eukaryota</taxon>
        <taxon>Fungi</taxon>
        <taxon>Fungi incertae sedis</taxon>
        <taxon>Microsporidia</taxon>
        <taxon>Nematocida</taxon>
    </lineage>
</organism>
<reference evidence="1 2" key="1">
    <citation type="submission" date="2016-02" db="EMBL/GenBank/DDBJ databases">
        <title>Discovery of a natural microsporidian pathogen with a broad tissue tropism in Caenorhabditis elegans.</title>
        <authorList>
            <person name="Luallen R.J."/>
            <person name="Reinke A.W."/>
            <person name="Tong L."/>
            <person name="Botts M.R."/>
            <person name="Felix M.-A."/>
            <person name="Troemel E.R."/>
        </authorList>
    </citation>
    <scope>NUCLEOTIDE SEQUENCE [LARGE SCALE GENOMIC DNA]</scope>
    <source>
        <strain evidence="1 2">JUm2807</strain>
    </source>
</reference>